<name>A0AAW5P8Z7_9BACT</name>
<dbReference type="AlphaFoldDB" id="A0AAW5P8Z7"/>
<evidence type="ECO:0000256" key="1">
    <source>
        <dbReference type="SAM" id="MobiDB-lite"/>
    </source>
</evidence>
<sequence length="116" mass="12358">MAVSKARRRLQNVKTAFSASAGKQIGKAIDDAIDMGGDFLKKVRESTEGGVEQARNRLSSAYEKADENLTPGMAAGGAAAAGGAGYLAGDEKEGSVRHRTRRTNRFLSRIEAESER</sequence>
<comment type="caution">
    <text evidence="2">The sequence shown here is derived from an EMBL/GenBank/DDBJ whole genome shotgun (WGS) entry which is preliminary data.</text>
</comment>
<organism evidence="2 3">
    <name type="scientific">Salinibacter ruber</name>
    <dbReference type="NCBI Taxonomy" id="146919"/>
    <lineage>
        <taxon>Bacteria</taxon>
        <taxon>Pseudomonadati</taxon>
        <taxon>Rhodothermota</taxon>
        <taxon>Rhodothermia</taxon>
        <taxon>Rhodothermales</taxon>
        <taxon>Salinibacteraceae</taxon>
        <taxon>Salinibacter</taxon>
    </lineage>
</organism>
<dbReference type="Proteomes" id="UP001155110">
    <property type="component" value="Unassembled WGS sequence"/>
</dbReference>
<evidence type="ECO:0000313" key="3">
    <source>
        <dbReference type="Proteomes" id="UP001155110"/>
    </source>
</evidence>
<gene>
    <name evidence="2" type="ORF">GGP99_001645</name>
</gene>
<proteinExistence type="predicted"/>
<accession>A0AAW5P8Z7</accession>
<dbReference type="RefSeq" id="WP_259258199.1">
    <property type="nucleotide sequence ID" value="NZ_JANTZM010000007.1"/>
</dbReference>
<evidence type="ECO:0000313" key="2">
    <source>
        <dbReference type="EMBL" id="MCS4157681.1"/>
    </source>
</evidence>
<feature type="region of interest" description="Disordered" evidence="1">
    <location>
        <begin position="73"/>
        <end position="116"/>
    </location>
</feature>
<dbReference type="EMBL" id="JANTZM010000007">
    <property type="protein sequence ID" value="MCS4157681.1"/>
    <property type="molecule type" value="Genomic_DNA"/>
</dbReference>
<reference evidence="2" key="1">
    <citation type="submission" date="2022-08" db="EMBL/GenBank/DDBJ databases">
        <title>Genomic Encyclopedia of Type Strains, Phase V (KMG-V): Genome sequencing to study the core and pangenomes of soil and plant-associated prokaryotes.</title>
        <authorList>
            <person name="Whitman W."/>
        </authorList>
    </citation>
    <scope>NUCLEOTIDE SEQUENCE</scope>
    <source>
        <strain evidence="2">SP3002</strain>
    </source>
</reference>
<protein>
    <submittedName>
        <fullName evidence="2">Phage-related tail protein</fullName>
    </submittedName>
</protein>